<name>A0A9Q3ZFN8_9ACTN</name>
<evidence type="ECO:0000313" key="2">
    <source>
        <dbReference type="Proteomes" id="UP001108029"/>
    </source>
</evidence>
<comment type="caution">
    <text evidence="1">The sequence shown here is derived from an EMBL/GenBank/DDBJ whole genome shotgun (WGS) entry which is preliminary data.</text>
</comment>
<dbReference type="RefSeq" id="WP_232655780.1">
    <property type="nucleotide sequence ID" value="NZ_JAJSBI010000049.1"/>
</dbReference>
<dbReference type="AlphaFoldDB" id="A0A9Q3ZFN8"/>
<protein>
    <submittedName>
        <fullName evidence="1">Uncharacterized protein</fullName>
    </submittedName>
</protein>
<accession>A0A9Q3ZFN8</accession>
<gene>
    <name evidence="1" type="ORF">LJ657_46485</name>
</gene>
<dbReference type="EMBL" id="JAJSBI010000049">
    <property type="protein sequence ID" value="MCD9880860.1"/>
    <property type="molecule type" value="Genomic_DNA"/>
</dbReference>
<keyword evidence="2" id="KW-1185">Reference proteome</keyword>
<reference evidence="1" key="1">
    <citation type="submission" date="2021-12" db="EMBL/GenBank/DDBJ databases">
        <authorList>
            <person name="Lee J.-H."/>
            <person name="Kim S.-B."/>
        </authorList>
    </citation>
    <scope>NUCLEOTIDE SEQUENCE</scope>
    <source>
        <strain evidence="1">NR30</strain>
    </source>
</reference>
<evidence type="ECO:0000313" key="1">
    <source>
        <dbReference type="EMBL" id="MCD9880860.1"/>
    </source>
</evidence>
<organism evidence="1 2">
    <name type="scientific">Streptomyces guryensis</name>
    <dbReference type="NCBI Taxonomy" id="2886947"/>
    <lineage>
        <taxon>Bacteria</taxon>
        <taxon>Bacillati</taxon>
        <taxon>Actinomycetota</taxon>
        <taxon>Actinomycetes</taxon>
        <taxon>Kitasatosporales</taxon>
        <taxon>Streptomycetaceae</taxon>
        <taxon>Streptomyces</taxon>
    </lineage>
</organism>
<dbReference type="Proteomes" id="UP001108029">
    <property type="component" value="Unassembled WGS sequence"/>
</dbReference>
<proteinExistence type="predicted"/>
<sequence>MESLGLSSEDVGWVEHWLEAHRLAVVSLSRGRHVALVVELHHLARVLGDVLPQPARAELVCASWARSWGTPSHLTDREALVMESR</sequence>